<dbReference type="Pfam" id="PF01478">
    <property type="entry name" value="Peptidase_A24"/>
    <property type="match status" value="1"/>
</dbReference>
<dbReference type="RefSeq" id="WP_261968239.1">
    <property type="nucleotide sequence ID" value="NZ_JAHHZF010000004.1"/>
</dbReference>
<dbReference type="PRINTS" id="PR00864">
    <property type="entry name" value="PREPILNPTASE"/>
</dbReference>
<comment type="caution">
    <text evidence="5">The sequence shown here is derived from an EMBL/GenBank/DDBJ whole genome shotgun (WGS) entry which is preliminary data.</text>
</comment>
<proteinExistence type="inferred from homology"/>
<dbReference type="PANTHER" id="PTHR30487">
    <property type="entry name" value="TYPE 4 PREPILIN-LIKE PROTEINS LEADER PEPTIDE-PROCESSING ENZYME"/>
    <property type="match status" value="1"/>
</dbReference>
<dbReference type="InterPro" id="IPR000045">
    <property type="entry name" value="Prepilin_IV_endopep_pep"/>
</dbReference>
<keyword evidence="3" id="KW-0472">Membrane</keyword>
<keyword evidence="3" id="KW-0812">Transmembrane</keyword>
<protein>
    <submittedName>
        <fullName evidence="5">Prepilin peptidase</fullName>
        <ecNumber evidence="5">3.4.23.43</ecNumber>
    </submittedName>
</protein>
<evidence type="ECO:0000256" key="3">
    <source>
        <dbReference type="SAM" id="Phobius"/>
    </source>
</evidence>
<feature type="transmembrane region" description="Helical" evidence="3">
    <location>
        <begin position="143"/>
        <end position="164"/>
    </location>
</feature>
<dbReference type="Proteomes" id="UP000766595">
    <property type="component" value="Unassembled WGS sequence"/>
</dbReference>
<dbReference type="AlphaFoldDB" id="A0A947D9W3"/>
<dbReference type="EC" id="3.4.23.43" evidence="5"/>
<sequence>MALPDGTALEVGEAEPPLRLRATDALAAALGVLTLAVLLPPMEALFAGLFWLLVVVVVRSDLDRYLIPDPASLGIAATGLAQAWWIGGGTGAAWALAQGAGAGAAVLAVRIAYRWLRGQEGIGFGDVKLAAALGLWLDPFAQALALQLAAMAALGVVLAARALGGRGDPEAAGGMTLVPFGAFMAPAGFAVHVWSLAVPDGWGGWP</sequence>
<feature type="transmembrane region" description="Helical" evidence="3">
    <location>
        <begin position="25"/>
        <end position="58"/>
    </location>
</feature>
<accession>A0A947D9W3</accession>
<keyword evidence="3" id="KW-1133">Transmembrane helix</keyword>
<dbReference type="PANTHER" id="PTHR30487:SF0">
    <property type="entry name" value="PREPILIN LEADER PEPTIDASE_N-METHYLTRANSFERASE-RELATED"/>
    <property type="match status" value="1"/>
</dbReference>
<dbReference type="GO" id="GO:0004190">
    <property type="term" value="F:aspartic-type endopeptidase activity"/>
    <property type="evidence" value="ECO:0007669"/>
    <property type="project" value="UniProtKB-EC"/>
</dbReference>
<keyword evidence="6" id="KW-1185">Reference proteome</keyword>
<feature type="domain" description="Prepilin type IV endopeptidase peptidase" evidence="4">
    <location>
        <begin position="50"/>
        <end position="156"/>
    </location>
</feature>
<evidence type="ECO:0000259" key="4">
    <source>
        <dbReference type="Pfam" id="PF01478"/>
    </source>
</evidence>
<keyword evidence="5" id="KW-0378">Hydrolase</keyword>
<reference evidence="5 6" key="1">
    <citation type="submission" date="2021-06" db="EMBL/GenBank/DDBJ databases">
        <authorList>
            <person name="Grouzdev D.S."/>
            <person name="Koziaeva V."/>
        </authorList>
    </citation>
    <scope>NUCLEOTIDE SEQUENCE [LARGE SCALE GENOMIC DNA]</scope>
    <source>
        <strain evidence="5 6">22</strain>
    </source>
</reference>
<dbReference type="InterPro" id="IPR050882">
    <property type="entry name" value="Prepilin_peptidase/N-MTase"/>
</dbReference>
<evidence type="ECO:0000313" key="6">
    <source>
        <dbReference type="Proteomes" id="UP000766595"/>
    </source>
</evidence>
<feature type="transmembrane region" description="Helical" evidence="3">
    <location>
        <begin position="65"/>
        <end position="86"/>
    </location>
</feature>
<name>A0A947D9W3_9HYPH</name>
<dbReference type="GO" id="GO:0005886">
    <property type="term" value="C:plasma membrane"/>
    <property type="evidence" value="ECO:0007669"/>
    <property type="project" value="TreeGrafter"/>
</dbReference>
<evidence type="ECO:0000256" key="2">
    <source>
        <dbReference type="RuleBase" id="RU003793"/>
    </source>
</evidence>
<gene>
    <name evidence="5" type="ORF">KL771_09150</name>
</gene>
<comment type="similarity">
    <text evidence="1 2">Belongs to the peptidase A24 family.</text>
</comment>
<evidence type="ECO:0000256" key="1">
    <source>
        <dbReference type="ARBA" id="ARBA00005801"/>
    </source>
</evidence>
<dbReference type="EMBL" id="JAHHZF010000004">
    <property type="protein sequence ID" value="MBT9289619.1"/>
    <property type="molecule type" value="Genomic_DNA"/>
</dbReference>
<dbReference type="InterPro" id="IPR014032">
    <property type="entry name" value="Peptidase_A24A_bac"/>
</dbReference>
<dbReference type="Gene3D" id="1.20.120.1220">
    <property type="match status" value="1"/>
</dbReference>
<organism evidence="5 6">
    <name type="scientific">Prosthecodimorpha staleyi</name>
    <dbReference type="NCBI Taxonomy" id="2840188"/>
    <lineage>
        <taxon>Bacteria</taxon>
        <taxon>Pseudomonadati</taxon>
        <taxon>Pseudomonadota</taxon>
        <taxon>Alphaproteobacteria</taxon>
        <taxon>Hyphomicrobiales</taxon>
        <taxon>Ancalomicrobiaceae</taxon>
        <taxon>Prosthecodimorpha</taxon>
    </lineage>
</organism>
<evidence type="ECO:0000313" key="5">
    <source>
        <dbReference type="EMBL" id="MBT9289619.1"/>
    </source>
</evidence>
<feature type="transmembrane region" description="Helical" evidence="3">
    <location>
        <begin position="176"/>
        <end position="197"/>
    </location>
</feature>
<dbReference type="GO" id="GO:0006465">
    <property type="term" value="P:signal peptide processing"/>
    <property type="evidence" value="ECO:0007669"/>
    <property type="project" value="TreeGrafter"/>
</dbReference>